<dbReference type="SMART" id="SM00100">
    <property type="entry name" value="cNMP"/>
    <property type="match status" value="1"/>
</dbReference>
<keyword evidence="1" id="KW-0805">Transcription regulation</keyword>
<dbReference type="PROSITE" id="PS51063">
    <property type="entry name" value="HTH_CRP_2"/>
    <property type="match status" value="1"/>
</dbReference>
<dbReference type="GO" id="GO:0003677">
    <property type="term" value="F:DNA binding"/>
    <property type="evidence" value="ECO:0007669"/>
    <property type="project" value="UniProtKB-KW"/>
</dbReference>
<dbReference type="PRINTS" id="PR00034">
    <property type="entry name" value="HTHCRP"/>
</dbReference>
<keyword evidence="3" id="KW-0804">Transcription</keyword>
<sequence length="225" mass="24572">MDTTTIVEIISTLPLFSHLAMNQIERLARAANIETIPAGGLYFSEQAAAQGLHLLVAGRVKLFRMSEEGREQTIFIFGPGEPFCLCSVFSDGQLPANLAALEPSTVLVVPPGELERLVAEDPGMLLMILRVMSRRLKEAMDMIDALSLRQLPSRLAAYVLTSAEGDVMTLSITHRELAKIIGATPEALSRSLRKMSEAGLLKIEGKEVRILDRWGLEQCRASGLA</sequence>
<keyword evidence="7" id="KW-1185">Reference proteome</keyword>
<protein>
    <submittedName>
        <fullName evidence="6">Cyclic nucleotide-binding protein</fullName>
    </submittedName>
</protein>
<dbReference type="GO" id="GO:0005829">
    <property type="term" value="C:cytosol"/>
    <property type="evidence" value="ECO:0007669"/>
    <property type="project" value="TreeGrafter"/>
</dbReference>
<evidence type="ECO:0000313" key="6">
    <source>
        <dbReference type="EMBL" id="ADU63309.1"/>
    </source>
</evidence>
<organism evidence="6 7">
    <name type="scientific">Pseudodesulfovibrio aespoeensis (strain ATCC 700646 / DSM 10631 / Aspo-2)</name>
    <name type="common">Desulfovibrio aespoeensis</name>
    <dbReference type="NCBI Taxonomy" id="643562"/>
    <lineage>
        <taxon>Bacteria</taxon>
        <taxon>Pseudomonadati</taxon>
        <taxon>Thermodesulfobacteriota</taxon>
        <taxon>Desulfovibrionia</taxon>
        <taxon>Desulfovibrionales</taxon>
        <taxon>Desulfovibrionaceae</taxon>
    </lineage>
</organism>
<dbReference type="RefSeq" id="WP_013515221.1">
    <property type="nucleotide sequence ID" value="NC_014844.1"/>
</dbReference>
<evidence type="ECO:0000256" key="2">
    <source>
        <dbReference type="ARBA" id="ARBA00023125"/>
    </source>
</evidence>
<dbReference type="Pfam" id="PF00027">
    <property type="entry name" value="cNMP_binding"/>
    <property type="match status" value="1"/>
</dbReference>
<dbReference type="STRING" id="643562.Daes_2304"/>
<dbReference type="SUPFAM" id="SSF46785">
    <property type="entry name" value="Winged helix' DNA-binding domain"/>
    <property type="match status" value="1"/>
</dbReference>
<dbReference type="InterPro" id="IPR050397">
    <property type="entry name" value="Env_Response_Regulators"/>
</dbReference>
<dbReference type="InterPro" id="IPR000595">
    <property type="entry name" value="cNMP-bd_dom"/>
</dbReference>
<feature type="domain" description="Cyclic nucleotide-binding" evidence="4">
    <location>
        <begin position="15"/>
        <end position="118"/>
    </location>
</feature>
<keyword evidence="2" id="KW-0238">DNA-binding</keyword>
<dbReference type="eggNOG" id="COG0664">
    <property type="taxonomic scope" value="Bacteria"/>
</dbReference>
<accession>E6VTM2</accession>
<dbReference type="GO" id="GO:0003700">
    <property type="term" value="F:DNA-binding transcription factor activity"/>
    <property type="evidence" value="ECO:0007669"/>
    <property type="project" value="TreeGrafter"/>
</dbReference>
<dbReference type="InterPro" id="IPR036390">
    <property type="entry name" value="WH_DNA-bd_sf"/>
</dbReference>
<evidence type="ECO:0000313" key="7">
    <source>
        <dbReference type="Proteomes" id="UP000002191"/>
    </source>
</evidence>
<evidence type="ECO:0000256" key="1">
    <source>
        <dbReference type="ARBA" id="ARBA00023015"/>
    </source>
</evidence>
<evidence type="ECO:0000259" key="5">
    <source>
        <dbReference type="PROSITE" id="PS51063"/>
    </source>
</evidence>
<dbReference type="InterPro" id="IPR014710">
    <property type="entry name" value="RmlC-like_jellyroll"/>
</dbReference>
<dbReference type="EMBL" id="CP002431">
    <property type="protein sequence ID" value="ADU63309.1"/>
    <property type="molecule type" value="Genomic_DNA"/>
</dbReference>
<dbReference type="Proteomes" id="UP000002191">
    <property type="component" value="Chromosome"/>
</dbReference>
<dbReference type="HOGENOM" id="CLU_075053_4_0_7"/>
<proteinExistence type="predicted"/>
<dbReference type="InterPro" id="IPR012318">
    <property type="entry name" value="HTH_CRP"/>
</dbReference>
<evidence type="ECO:0000256" key="3">
    <source>
        <dbReference type="ARBA" id="ARBA00023163"/>
    </source>
</evidence>
<reference evidence="7" key="1">
    <citation type="submission" date="2010-12" db="EMBL/GenBank/DDBJ databases">
        <title>Complete sequence of Desulfovibrio aespoeensis Aspo-2.</title>
        <authorList>
            <consortium name="US DOE Joint Genome Institute"/>
            <person name="Lucas S."/>
            <person name="Copeland A."/>
            <person name="Lapidus A."/>
            <person name="Cheng J.-F."/>
            <person name="Goodwin L."/>
            <person name="Pitluck S."/>
            <person name="Chertkov O."/>
            <person name="Misra M."/>
            <person name="Detter J.C."/>
            <person name="Han C."/>
            <person name="Tapia R."/>
            <person name="Land M."/>
            <person name="Hauser L."/>
            <person name="Kyrpides N."/>
            <person name="Ivanova N."/>
            <person name="Ovchinnikova G."/>
            <person name="Pedersen K."/>
            <person name="Jagevall S."/>
            <person name="Hazen T."/>
            <person name="Woyke T."/>
        </authorList>
    </citation>
    <scope>NUCLEOTIDE SEQUENCE [LARGE SCALE GENOMIC DNA]</scope>
    <source>
        <strain evidence="7">ATCC 700646 / DSM 10631 / Aspo-2</strain>
    </source>
</reference>
<reference evidence="6 7" key="2">
    <citation type="journal article" date="2014" name="Genome Announc.">
        <title>Complete Genome Sequence of the Subsurface, Mesophilic Sulfate-Reducing Bacterium Desulfovibrio aespoeensis Aspo-2.</title>
        <authorList>
            <person name="Pedersen K."/>
            <person name="Bengtsson A."/>
            <person name="Edlund J."/>
            <person name="Rabe L."/>
            <person name="Hazen T."/>
            <person name="Chakraborty R."/>
            <person name="Goodwin L."/>
            <person name="Shapiro N."/>
        </authorList>
    </citation>
    <scope>NUCLEOTIDE SEQUENCE [LARGE SCALE GENOMIC DNA]</scope>
    <source>
        <strain evidence="7">ATCC 700646 / DSM 10631 / Aspo-2</strain>
    </source>
</reference>
<dbReference type="SUPFAM" id="SSF51206">
    <property type="entry name" value="cAMP-binding domain-like"/>
    <property type="match status" value="1"/>
</dbReference>
<dbReference type="Pfam" id="PF13545">
    <property type="entry name" value="HTH_Crp_2"/>
    <property type="match status" value="1"/>
</dbReference>
<evidence type="ECO:0000259" key="4">
    <source>
        <dbReference type="PROSITE" id="PS50042"/>
    </source>
</evidence>
<feature type="domain" description="HTH crp-type" evidence="5">
    <location>
        <begin position="149"/>
        <end position="214"/>
    </location>
</feature>
<dbReference type="PANTHER" id="PTHR24567:SF74">
    <property type="entry name" value="HTH-TYPE TRANSCRIPTIONAL REGULATOR ARCR"/>
    <property type="match status" value="1"/>
</dbReference>
<dbReference type="KEGG" id="das:Daes_2304"/>
<dbReference type="PANTHER" id="PTHR24567">
    <property type="entry name" value="CRP FAMILY TRANSCRIPTIONAL REGULATORY PROTEIN"/>
    <property type="match status" value="1"/>
</dbReference>
<dbReference type="Gene3D" id="2.60.120.10">
    <property type="entry name" value="Jelly Rolls"/>
    <property type="match status" value="1"/>
</dbReference>
<dbReference type="SMART" id="SM00419">
    <property type="entry name" value="HTH_CRP"/>
    <property type="match status" value="1"/>
</dbReference>
<gene>
    <name evidence="6" type="ordered locus">Daes_2304</name>
</gene>
<name>E6VTM2_PSEA9</name>
<dbReference type="CDD" id="cd00038">
    <property type="entry name" value="CAP_ED"/>
    <property type="match status" value="1"/>
</dbReference>
<dbReference type="OrthoDB" id="9815457at2"/>
<dbReference type="PROSITE" id="PS50042">
    <property type="entry name" value="CNMP_BINDING_3"/>
    <property type="match status" value="1"/>
</dbReference>
<dbReference type="InterPro" id="IPR018490">
    <property type="entry name" value="cNMP-bd_dom_sf"/>
</dbReference>
<dbReference type="AlphaFoldDB" id="E6VTM2"/>